<name>A0A0C4DVB3_MAGP6</name>
<evidence type="ECO:0000259" key="13">
    <source>
        <dbReference type="SMART" id="SM00968"/>
    </source>
</evidence>
<dbReference type="SMART" id="SM00968">
    <property type="entry name" value="SMC_hinge"/>
    <property type="match status" value="1"/>
</dbReference>
<feature type="region of interest" description="Disordered" evidence="12">
    <location>
        <begin position="78"/>
        <end position="111"/>
    </location>
</feature>
<dbReference type="STRING" id="644358.A0A0C4DVB3"/>
<keyword evidence="4" id="KW-0158">Chromosome</keyword>
<dbReference type="OMA" id="KHMDFQR"/>
<dbReference type="GO" id="GO:0005634">
    <property type="term" value="C:nucleus"/>
    <property type="evidence" value="ECO:0007669"/>
    <property type="project" value="UniProtKB-SubCell"/>
</dbReference>
<evidence type="ECO:0000256" key="6">
    <source>
        <dbReference type="ARBA" id="ARBA00022776"/>
    </source>
</evidence>
<dbReference type="InterPro" id="IPR027417">
    <property type="entry name" value="P-loop_NTPase"/>
</dbReference>
<dbReference type="PIRSF" id="PIRSF005719">
    <property type="entry name" value="SMC"/>
    <property type="match status" value="1"/>
</dbReference>
<dbReference type="OrthoDB" id="5575062at2759"/>
<keyword evidence="6" id="KW-0498">Mitosis</keyword>
<dbReference type="InterPro" id="IPR003395">
    <property type="entry name" value="RecF/RecN/SMC_N"/>
</dbReference>
<dbReference type="Gene3D" id="3.40.50.300">
    <property type="entry name" value="P-loop containing nucleotide triphosphate hydrolases"/>
    <property type="match status" value="2"/>
</dbReference>
<dbReference type="Pfam" id="PF02463">
    <property type="entry name" value="SMC_N"/>
    <property type="match status" value="1"/>
</dbReference>
<dbReference type="EMBL" id="GL876968">
    <property type="protein sequence ID" value="KLU84881.1"/>
    <property type="molecule type" value="Genomic_DNA"/>
</dbReference>
<keyword evidence="8 10" id="KW-0539">Nucleus</keyword>
<reference evidence="14" key="1">
    <citation type="submission" date="2010-05" db="EMBL/GenBank/DDBJ databases">
        <title>The Genome Sequence of Magnaporthe poae strain ATCC 64411.</title>
        <authorList>
            <consortium name="The Broad Institute Genome Sequencing Platform"/>
            <consortium name="Broad Institute Genome Sequencing Center for Infectious Disease"/>
            <person name="Ma L.-J."/>
            <person name="Dead R."/>
            <person name="Young S."/>
            <person name="Zeng Q."/>
            <person name="Koehrsen M."/>
            <person name="Alvarado L."/>
            <person name="Berlin A."/>
            <person name="Chapman S.B."/>
            <person name="Chen Z."/>
            <person name="Freedman E."/>
            <person name="Gellesch M."/>
            <person name="Goldberg J."/>
            <person name="Griggs A."/>
            <person name="Gujja S."/>
            <person name="Heilman E.R."/>
            <person name="Heiman D."/>
            <person name="Hepburn T."/>
            <person name="Howarth C."/>
            <person name="Jen D."/>
            <person name="Larson L."/>
            <person name="Mehta T."/>
            <person name="Neiman D."/>
            <person name="Pearson M."/>
            <person name="Roberts A."/>
            <person name="Saif S."/>
            <person name="Shea T."/>
            <person name="Shenoy N."/>
            <person name="Sisk P."/>
            <person name="Stolte C."/>
            <person name="Sykes S."/>
            <person name="Walk T."/>
            <person name="White J."/>
            <person name="Yandava C."/>
            <person name="Haas B."/>
            <person name="Nusbaum C."/>
            <person name="Birren B."/>
        </authorList>
    </citation>
    <scope>NUCLEOTIDE SEQUENCE</scope>
    <source>
        <strain evidence="14">ATCC 64411</strain>
    </source>
</reference>
<evidence type="ECO:0000313" key="15">
    <source>
        <dbReference type="EnsemblFungi" id="MAPG_03915T0"/>
    </source>
</evidence>
<feature type="coiled-coil region" evidence="11">
    <location>
        <begin position="1056"/>
        <end position="1083"/>
    </location>
</feature>
<reference evidence="16" key="2">
    <citation type="submission" date="2010-05" db="EMBL/GenBank/DDBJ databases">
        <title>The genome sequence of Magnaporthe poae strain ATCC 64411.</title>
        <authorList>
            <person name="Ma L.-J."/>
            <person name="Dead R."/>
            <person name="Young S."/>
            <person name="Zeng Q."/>
            <person name="Koehrsen M."/>
            <person name="Alvarado L."/>
            <person name="Berlin A."/>
            <person name="Chapman S.B."/>
            <person name="Chen Z."/>
            <person name="Freedman E."/>
            <person name="Gellesch M."/>
            <person name="Goldberg J."/>
            <person name="Griggs A."/>
            <person name="Gujja S."/>
            <person name="Heilman E.R."/>
            <person name="Heiman D."/>
            <person name="Hepburn T."/>
            <person name="Howarth C."/>
            <person name="Jen D."/>
            <person name="Larson L."/>
            <person name="Mehta T."/>
            <person name="Neiman D."/>
            <person name="Pearson M."/>
            <person name="Roberts A."/>
            <person name="Saif S."/>
            <person name="Shea T."/>
            <person name="Shenoy N."/>
            <person name="Sisk P."/>
            <person name="Stolte C."/>
            <person name="Sykes S."/>
            <person name="Walk T."/>
            <person name="White J."/>
            <person name="Yandava C."/>
            <person name="Haas B."/>
            <person name="Nusbaum C."/>
            <person name="Birren B."/>
        </authorList>
    </citation>
    <scope>NUCLEOTIDE SEQUENCE [LARGE SCALE GENOMIC DNA]</scope>
    <source>
        <strain evidence="16">ATCC 64411 / 73-15</strain>
    </source>
</reference>
<dbReference type="PANTHER" id="PTHR18937:SF12">
    <property type="entry name" value="STRUCTURAL MAINTENANCE OF CHROMOSOMES PROTEIN"/>
    <property type="match status" value="1"/>
</dbReference>
<dbReference type="InterPro" id="IPR028468">
    <property type="entry name" value="Smc1_ABC"/>
</dbReference>
<dbReference type="AlphaFoldDB" id="A0A0C4DVB3"/>
<dbReference type="SUPFAM" id="SSF58100">
    <property type="entry name" value="Bacterial hemolysins"/>
    <property type="match status" value="1"/>
</dbReference>
<dbReference type="GO" id="GO:0007062">
    <property type="term" value="P:sister chromatid cohesion"/>
    <property type="evidence" value="ECO:0007669"/>
    <property type="project" value="InterPro"/>
</dbReference>
<dbReference type="eggNOG" id="KOG0018">
    <property type="taxonomic scope" value="Eukaryota"/>
</dbReference>
<feature type="domain" description="SMC hinge" evidence="13">
    <location>
        <begin position="546"/>
        <end position="661"/>
    </location>
</feature>
<evidence type="ECO:0000256" key="2">
    <source>
        <dbReference type="ARBA" id="ARBA00004286"/>
    </source>
</evidence>
<organism evidence="15 16">
    <name type="scientific">Magnaporthiopsis poae (strain ATCC 64411 / 73-15)</name>
    <name type="common">Kentucky bluegrass fungus</name>
    <name type="synonym">Magnaporthe poae</name>
    <dbReference type="NCBI Taxonomy" id="644358"/>
    <lineage>
        <taxon>Eukaryota</taxon>
        <taxon>Fungi</taxon>
        <taxon>Dikarya</taxon>
        <taxon>Ascomycota</taxon>
        <taxon>Pezizomycotina</taxon>
        <taxon>Sordariomycetes</taxon>
        <taxon>Sordariomycetidae</taxon>
        <taxon>Magnaporthales</taxon>
        <taxon>Magnaporthaceae</taxon>
        <taxon>Magnaporthiopsis</taxon>
    </lineage>
</organism>
<protein>
    <recommendedName>
        <fullName evidence="10">Structural maintenance of chromosomes protein</fullName>
    </recommendedName>
</protein>
<dbReference type="GO" id="GO:0005524">
    <property type="term" value="F:ATP binding"/>
    <property type="evidence" value="ECO:0007669"/>
    <property type="project" value="InterPro"/>
</dbReference>
<sequence>MGKLLRLELSNFKSYKGHHTLLFSDSYFTSIIGPNGSGKSNSMDAISFVLGIKSSHLRSTHLKDLVYRGRVMKTSKINEDGSAEAPETNGHSNGAQNGGEESSRASRGDPKTAWVMAVYEDDAGDEQRWKRSITNQGTSEYRINDRVVTSQAYNQALEDENILIKARNFLVFQGDVEAIAAQSPQDLTRLIEQISGSLEYKAEYEKLKADLEQASENQAFMLHRRRGINSEIKQYQEQKREAEEFQRKTDERDDAIVMQILWRLYHYQRVMDESNDKIQEHHEDLKEFRRNVDAFQKQLDAAVKEQAAVGRKVGKVERAIKEKEKQIEDEENSLIPIQTKVRESVNSAEVRNKHLENLTKVRDEQAEAVQRHTKELARVEKDEKLFEAQWKEKLKHQGKELNEADRKEYDKLRRQADAKVADNKAKVEQLARQLKGDEVTFNSLQSKVDVAGSAVEKLQAEVESIEKTEESLQISERERAAEIEEKKKAFNASQSEKTRIRQSRTEIEEKLQQAAAKLSEATAGRHQSAKERDRKETLAKLKQLYPGVKGRVGELCKPKQKKYTEAVDTALGHDFDTIVVETNKVVDECLDYLKKQRLPRMHFIPLDNIKANTPFSALKGKPGVRLVIDTIDFDPSVERAMAYACGSSIVCDTFDIAKTICYDEKFAVKAVTLDGKLIHKGGLMTGGRSHDHNKGGRRRFDEQDVQHLQEMVREFQNQLEDLRRRDSELRDTDYIREELSMLERALKNDRAELKALRKNLQSKRGELDNAETEYGKWQSKFEEKSGELEQSRQKLAQFKDAIATVEDAIFGSFCQRLGYADIREYEVQKGSLESQAAAERNKFEIQKQRVTSALSFETNRLGNTEKRLRDLQETLERLQGDIENYRQQEAAVNENLETLRDELTALQETLEEVKEDHQRKVARVQEARAEVQSRSKEIDARQKEIDALETEVQKNSALKFSLLRKCKIEQVQIPLKHGSLDDLPNEDNLLNPDADAMDVDEGDDGMIEAAMDDHGIEVNYKGLPEAYKRSDDDGVEETLERKISDLNSELEKLNPNMRAVERLETVETRLKQVEQEFQKSKAAWNAAQDAFNDVKAKRFELFDKAFKHIQQQITHVYKELTRSEAYPIGGQAYLDMEEDTETPYLSGIKYHAMPPLKRFRDMDHLSGGEKTMAAMALLFAIHSYQPSPFFVLDEVDAALDNANVDKIKKYIREHAGPGMQFIVISLKPGLFQDSESLVGVYRDQEVNSSRTLTLDLRKYQ</sequence>
<dbReference type="InterPro" id="IPR024704">
    <property type="entry name" value="SMC"/>
</dbReference>
<dbReference type="Gene3D" id="1.10.287.1490">
    <property type="match status" value="2"/>
</dbReference>
<evidence type="ECO:0000256" key="1">
    <source>
        <dbReference type="ARBA" id="ARBA00004123"/>
    </source>
</evidence>
<evidence type="ECO:0000256" key="10">
    <source>
        <dbReference type="PIRNR" id="PIRNR005719"/>
    </source>
</evidence>
<reference evidence="14" key="3">
    <citation type="submission" date="2011-03" db="EMBL/GenBank/DDBJ databases">
        <title>Annotation of Magnaporthe poae ATCC 64411.</title>
        <authorList>
            <person name="Ma L.-J."/>
            <person name="Dead R."/>
            <person name="Young S.K."/>
            <person name="Zeng Q."/>
            <person name="Gargeya S."/>
            <person name="Fitzgerald M."/>
            <person name="Haas B."/>
            <person name="Abouelleil A."/>
            <person name="Alvarado L."/>
            <person name="Arachchi H.M."/>
            <person name="Berlin A."/>
            <person name="Brown A."/>
            <person name="Chapman S.B."/>
            <person name="Chen Z."/>
            <person name="Dunbar C."/>
            <person name="Freedman E."/>
            <person name="Gearin G."/>
            <person name="Gellesch M."/>
            <person name="Goldberg J."/>
            <person name="Griggs A."/>
            <person name="Gujja S."/>
            <person name="Heiman D."/>
            <person name="Howarth C."/>
            <person name="Larson L."/>
            <person name="Lui A."/>
            <person name="MacDonald P.J.P."/>
            <person name="Mehta T."/>
            <person name="Montmayeur A."/>
            <person name="Murphy C."/>
            <person name="Neiman D."/>
            <person name="Pearson M."/>
            <person name="Priest M."/>
            <person name="Roberts A."/>
            <person name="Saif S."/>
            <person name="Shea T."/>
            <person name="Shenoy N."/>
            <person name="Sisk P."/>
            <person name="Stolte C."/>
            <person name="Sykes S."/>
            <person name="Yandava C."/>
            <person name="Wortman J."/>
            <person name="Nusbaum C."/>
            <person name="Birren B."/>
        </authorList>
    </citation>
    <scope>NUCLEOTIDE SEQUENCE</scope>
    <source>
        <strain evidence="14">ATCC 64411</strain>
    </source>
</reference>
<dbReference type="InterPro" id="IPR010935">
    <property type="entry name" value="SMC_hinge"/>
</dbReference>
<comment type="similarity">
    <text evidence="3">Belongs to the SMC family. SMC1 subfamily.</text>
</comment>
<evidence type="ECO:0000313" key="16">
    <source>
        <dbReference type="Proteomes" id="UP000011715"/>
    </source>
</evidence>
<dbReference type="GO" id="GO:0051301">
    <property type="term" value="P:cell division"/>
    <property type="evidence" value="ECO:0007669"/>
    <property type="project" value="UniProtKB-KW"/>
</dbReference>
<dbReference type="EMBL" id="ADBL01000926">
    <property type="status" value="NOT_ANNOTATED_CDS"/>
    <property type="molecule type" value="Genomic_DNA"/>
</dbReference>
<dbReference type="Proteomes" id="UP000011715">
    <property type="component" value="Unassembled WGS sequence"/>
</dbReference>
<reference evidence="15" key="4">
    <citation type="journal article" date="2015" name="G3 (Bethesda)">
        <title>Genome sequences of three phytopathogenic species of the Magnaporthaceae family of fungi.</title>
        <authorList>
            <person name="Okagaki L.H."/>
            <person name="Nunes C.C."/>
            <person name="Sailsbery J."/>
            <person name="Clay B."/>
            <person name="Brown D."/>
            <person name="John T."/>
            <person name="Oh Y."/>
            <person name="Young N."/>
            <person name="Fitzgerald M."/>
            <person name="Haas B.J."/>
            <person name="Zeng Q."/>
            <person name="Young S."/>
            <person name="Adiconis X."/>
            <person name="Fan L."/>
            <person name="Levin J.Z."/>
            <person name="Mitchell T.K."/>
            <person name="Okubara P.A."/>
            <person name="Farman M.L."/>
            <person name="Kohn L.M."/>
            <person name="Birren B."/>
            <person name="Ma L.-J."/>
            <person name="Dean R.A."/>
        </authorList>
    </citation>
    <scope>NUCLEOTIDE SEQUENCE</scope>
    <source>
        <strain evidence="15">ATCC 64411 / 73-15</strain>
    </source>
</reference>
<dbReference type="SUPFAM" id="SSF75553">
    <property type="entry name" value="Smc hinge domain"/>
    <property type="match status" value="1"/>
</dbReference>
<proteinExistence type="inferred from homology"/>
<evidence type="ECO:0000313" key="14">
    <source>
        <dbReference type="EMBL" id="KLU84881.1"/>
    </source>
</evidence>
<dbReference type="PANTHER" id="PTHR18937">
    <property type="entry name" value="STRUCTURAL MAINTENANCE OF CHROMOSOMES SMC FAMILY MEMBER"/>
    <property type="match status" value="1"/>
</dbReference>
<keyword evidence="16" id="KW-1185">Reference proteome</keyword>
<dbReference type="SUPFAM" id="SSF57997">
    <property type="entry name" value="Tropomyosin"/>
    <property type="match status" value="1"/>
</dbReference>
<dbReference type="InterPro" id="IPR036277">
    <property type="entry name" value="SMC_hinge_sf"/>
</dbReference>
<feature type="coiled-coil region" evidence="11">
    <location>
        <begin position="698"/>
        <end position="951"/>
    </location>
</feature>
<dbReference type="Gene3D" id="3.30.70.1620">
    <property type="match status" value="1"/>
</dbReference>
<feature type="coiled-coil region" evidence="11">
    <location>
        <begin position="197"/>
        <end position="389"/>
    </location>
</feature>
<evidence type="ECO:0000256" key="7">
    <source>
        <dbReference type="ARBA" id="ARBA00023054"/>
    </source>
</evidence>
<dbReference type="Gene3D" id="1.20.1060.20">
    <property type="match status" value="1"/>
</dbReference>
<keyword evidence="7 11" id="KW-0175">Coiled coil</keyword>
<keyword evidence="5" id="KW-0132">Cell division</keyword>
<evidence type="ECO:0000256" key="5">
    <source>
        <dbReference type="ARBA" id="ARBA00022618"/>
    </source>
</evidence>
<dbReference type="CDD" id="cd03275">
    <property type="entry name" value="ABC_SMC1_euk"/>
    <property type="match status" value="2"/>
</dbReference>
<evidence type="ECO:0000256" key="11">
    <source>
        <dbReference type="SAM" id="Coils"/>
    </source>
</evidence>
<evidence type="ECO:0000256" key="9">
    <source>
        <dbReference type="ARBA" id="ARBA00023306"/>
    </source>
</evidence>
<dbReference type="EnsemblFungi" id="MAPG_03915T0">
    <property type="protein sequence ID" value="MAPG_03915T0"/>
    <property type="gene ID" value="MAPG_03915"/>
</dbReference>
<evidence type="ECO:0000256" key="12">
    <source>
        <dbReference type="SAM" id="MobiDB-lite"/>
    </source>
</evidence>
<dbReference type="SUPFAM" id="SSF52540">
    <property type="entry name" value="P-loop containing nucleoside triphosphate hydrolases"/>
    <property type="match status" value="2"/>
</dbReference>
<keyword evidence="9" id="KW-0131">Cell cycle</keyword>
<dbReference type="VEuPathDB" id="FungiDB:MAPG_03915"/>
<evidence type="ECO:0000256" key="4">
    <source>
        <dbReference type="ARBA" id="ARBA00022454"/>
    </source>
</evidence>
<comment type="subcellular location">
    <subcellularLocation>
        <location evidence="2">Chromosome</location>
    </subcellularLocation>
    <subcellularLocation>
        <location evidence="1 10">Nucleus</location>
    </subcellularLocation>
</comment>
<dbReference type="Pfam" id="PF06470">
    <property type="entry name" value="SMC_hinge"/>
    <property type="match status" value="1"/>
</dbReference>
<accession>A0A0C4DVB3</accession>
<feature type="region of interest" description="Disordered" evidence="12">
    <location>
        <begin position="516"/>
        <end position="535"/>
    </location>
</feature>
<gene>
    <name evidence="14" type="ORF">MAPG_03915</name>
</gene>
<evidence type="ECO:0000256" key="8">
    <source>
        <dbReference type="ARBA" id="ARBA00023242"/>
    </source>
</evidence>
<reference evidence="15" key="5">
    <citation type="submission" date="2015-06" db="UniProtKB">
        <authorList>
            <consortium name="EnsemblFungi"/>
        </authorList>
    </citation>
    <scope>IDENTIFICATION</scope>
    <source>
        <strain evidence="15">ATCC 64411</strain>
    </source>
</reference>
<dbReference type="GO" id="GO:0008278">
    <property type="term" value="C:cohesin complex"/>
    <property type="evidence" value="ECO:0007669"/>
    <property type="project" value="InterPro"/>
</dbReference>
<dbReference type="GO" id="GO:0003677">
    <property type="term" value="F:DNA binding"/>
    <property type="evidence" value="ECO:0007669"/>
    <property type="project" value="TreeGrafter"/>
</dbReference>
<feature type="compositionally biased region" description="Basic and acidic residues" evidence="12">
    <location>
        <begin position="101"/>
        <end position="110"/>
    </location>
</feature>
<evidence type="ECO:0000256" key="3">
    <source>
        <dbReference type="ARBA" id="ARBA00005597"/>
    </source>
</evidence>
<dbReference type="GO" id="GO:0016887">
    <property type="term" value="F:ATP hydrolysis activity"/>
    <property type="evidence" value="ECO:0007669"/>
    <property type="project" value="InterPro"/>
</dbReference>